<dbReference type="EMBL" id="CP003989">
    <property type="protein sequence ID" value="AGA35179.1"/>
    <property type="molecule type" value="Genomic_DNA"/>
</dbReference>
<reference evidence="3" key="1">
    <citation type="submission" date="2015-12" db="EMBL/GenBank/DDBJ databases">
        <authorList>
            <person name="Tikhonova T.V."/>
            <person name="Pavlov A.R."/>
            <person name="Beletsky A.V."/>
            <person name="Mardanov A.V."/>
            <person name="Sorokin D.Y."/>
            <person name="Ravin N.V."/>
            <person name="Popov V.O."/>
        </authorList>
    </citation>
    <scope>NUCLEOTIDE SEQUENCE</scope>
    <source>
        <strain evidence="3">DSM 14787</strain>
    </source>
</reference>
<dbReference type="GO" id="GO:0004519">
    <property type="term" value="F:endonuclease activity"/>
    <property type="evidence" value="ECO:0007669"/>
    <property type="project" value="UniProtKB-KW"/>
</dbReference>
<gene>
    <name evidence="3" type="ordered locus">TVNIR_3549</name>
</gene>
<dbReference type="Gene3D" id="1.10.30.50">
    <property type="match status" value="1"/>
</dbReference>
<dbReference type="STRING" id="1255043.TVNIR_3549"/>
<evidence type="ECO:0000259" key="2">
    <source>
        <dbReference type="SMART" id="SM00507"/>
    </source>
</evidence>
<feature type="compositionally biased region" description="Polar residues" evidence="1">
    <location>
        <begin position="195"/>
        <end position="211"/>
    </location>
</feature>
<evidence type="ECO:0000256" key="1">
    <source>
        <dbReference type="SAM" id="MobiDB-lite"/>
    </source>
</evidence>
<sequence length="211" mass="23576">MVPLQQQVLRTDASGMPLEWIDYQQAVRLYHGGQVAYTCGSLLYRVRGGISARTGCRSVVEVNSIVATHGTNRALHKGYVPPLNNGTLFRRDAHMCLYCGSHFPAHDLSRDHVTPLSQQGEDSWTNVVTACKRCNNHKAGRTPEQAGMQLLAIPFRPTHAEYVYLKGRRVLADQMDFLQAHFPRSSPLRDRLRQSRGSADYGNTEQSAPSL</sequence>
<keyword evidence="3" id="KW-0540">Nuclease</keyword>
<dbReference type="SMART" id="SM00507">
    <property type="entry name" value="HNHc"/>
    <property type="match status" value="1"/>
</dbReference>
<dbReference type="KEGG" id="tni:TVNIR_3549"/>
<dbReference type="CDD" id="cd00085">
    <property type="entry name" value="HNHc"/>
    <property type="match status" value="1"/>
</dbReference>
<name>L0E006_THIND</name>
<feature type="domain" description="HNH nuclease" evidence="2">
    <location>
        <begin position="83"/>
        <end position="136"/>
    </location>
</feature>
<keyword evidence="3" id="KW-0255">Endonuclease</keyword>
<dbReference type="RefSeq" id="WP_015260274.1">
    <property type="nucleotide sequence ID" value="NC_019902.2"/>
</dbReference>
<dbReference type="OrthoDB" id="9802901at2"/>
<keyword evidence="4" id="KW-1185">Reference proteome</keyword>
<dbReference type="InterPro" id="IPR003615">
    <property type="entry name" value="HNH_nuc"/>
</dbReference>
<dbReference type="InterPro" id="IPR052892">
    <property type="entry name" value="NA-targeting_endonuclease"/>
</dbReference>
<evidence type="ECO:0000313" key="3">
    <source>
        <dbReference type="EMBL" id="AGA35179.1"/>
    </source>
</evidence>
<dbReference type="Proteomes" id="UP000010809">
    <property type="component" value="Chromosome"/>
</dbReference>
<dbReference type="InterPro" id="IPR029471">
    <property type="entry name" value="HNH_5"/>
</dbReference>
<accession>L0E006</accession>
<dbReference type="Pfam" id="PF14279">
    <property type="entry name" value="HNH_5"/>
    <property type="match status" value="1"/>
</dbReference>
<dbReference type="PANTHER" id="PTHR33877:SF2">
    <property type="entry name" value="OS07G0170200 PROTEIN"/>
    <property type="match status" value="1"/>
</dbReference>
<dbReference type="eggNOG" id="COG1403">
    <property type="taxonomic scope" value="Bacteria"/>
</dbReference>
<protein>
    <submittedName>
        <fullName evidence="3">HNH endonuclease family protein</fullName>
    </submittedName>
</protein>
<proteinExistence type="predicted"/>
<evidence type="ECO:0000313" key="4">
    <source>
        <dbReference type="Proteomes" id="UP000010809"/>
    </source>
</evidence>
<feature type="region of interest" description="Disordered" evidence="1">
    <location>
        <begin position="188"/>
        <end position="211"/>
    </location>
</feature>
<organism evidence="3 4">
    <name type="scientific">Thioalkalivibrio nitratireducens (strain DSM 14787 / UNIQEM 213 / ALEN2)</name>
    <dbReference type="NCBI Taxonomy" id="1255043"/>
    <lineage>
        <taxon>Bacteria</taxon>
        <taxon>Pseudomonadati</taxon>
        <taxon>Pseudomonadota</taxon>
        <taxon>Gammaproteobacteria</taxon>
        <taxon>Chromatiales</taxon>
        <taxon>Ectothiorhodospiraceae</taxon>
        <taxon>Thioalkalivibrio</taxon>
    </lineage>
</organism>
<dbReference type="PANTHER" id="PTHR33877">
    <property type="entry name" value="SLL1193 PROTEIN"/>
    <property type="match status" value="1"/>
</dbReference>
<dbReference type="PATRIC" id="fig|1255043.3.peg.3581"/>
<dbReference type="HOGENOM" id="CLU_099824_0_0_6"/>
<dbReference type="AlphaFoldDB" id="L0E006"/>
<keyword evidence="3" id="KW-0378">Hydrolase</keyword>